<feature type="transmembrane region" description="Helical" evidence="7">
    <location>
        <begin position="517"/>
        <end position="537"/>
    </location>
</feature>
<dbReference type="InterPro" id="IPR000203">
    <property type="entry name" value="GPS"/>
</dbReference>
<evidence type="ECO:0000259" key="10">
    <source>
        <dbReference type="PROSITE" id="PS50261"/>
    </source>
</evidence>
<keyword evidence="8" id="KW-0732">Signal</keyword>
<dbReference type="PANTHER" id="PTHR12011:SF454">
    <property type="entry name" value="ADHESION G-PROTEIN COUPLED RECEPTOR G5-LIKE"/>
    <property type="match status" value="1"/>
</dbReference>
<dbReference type="Pfam" id="PF00002">
    <property type="entry name" value="7tm_2"/>
    <property type="match status" value="1"/>
</dbReference>
<dbReference type="GO" id="GO:0007166">
    <property type="term" value="P:cell surface receptor signaling pathway"/>
    <property type="evidence" value="ECO:0007669"/>
    <property type="project" value="InterPro"/>
</dbReference>
<evidence type="ECO:0000256" key="6">
    <source>
        <dbReference type="SAM" id="MobiDB-lite"/>
    </source>
</evidence>
<dbReference type="InterPro" id="IPR057244">
    <property type="entry name" value="GAIN_B"/>
</dbReference>
<evidence type="ECO:0000256" key="1">
    <source>
        <dbReference type="ARBA" id="ARBA00004141"/>
    </source>
</evidence>
<feature type="transmembrane region" description="Helical" evidence="7">
    <location>
        <begin position="286"/>
        <end position="308"/>
    </location>
</feature>
<feature type="compositionally biased region" description="Polar residues" evidence="6">
    <location>
        <begin position="28"/>
        <end position="45"/>
    </location>
</feature>
<dbReference type="Pfam" id="PF01825">
    <property type="entry name" value="GPS"/>
    <property type="match status" value="1"/>
</dbReference>
<feature type="transmembrane region" description="Helical" evidence="7">
    <location>
        <begin position="450"/>
        <end position="472"/>
    </location>
</feature>
<dbReference type="GO" id="GO:0005886">
    <property type="term" value="C:plasma membrane"/>
    <property type="evidence" value="ECO:0007669"/>
    <property type="project" value="TreeGrafter"/>
</dbReference>
<dbReference type="PROSITE" id="PS50261">
    <property type="entry name" value="G_PROTEIN_RECEP_F2_4"/>
    <property type="match status" value="1"/>
</dbReference>
<dbReference type="Gene3D" id="2.60.220.50">
    <property type="match status" value="1"/>
</dbReference>
<evidence type="ECO:0000256" key="8">
    <source>
        <dbReference type="SAM" id="SignalP"/>
    </source>
</evidence>
<feature type="transmembrane region" description="Helical" evidence="7">
    <location>
        <begin position="492"/>
        <end position="511"/>
    </location>
</feature>
<evidence type="ECO:0000313" key="12">
    <source>
        <dbReference type="Proteomes" id="UP000579812"/>
    </source>
</evidence>
<dbReference type="Proteomes" id="UP000579812">
    <property type="component" value="Unassembled WGS sequence"/>
</dbReference>
<dbReference type="SMART" id="SM00303">
    <property type="entry name" value="GPS"/>
    <property type="match status" value="1"/>
</dbReference>
<reference evidence="11 12" key="1">
    <citation type="submission" date="2020-04" db="EMBL/GenBank/DDBJ databases">
        <title>Chromosome-level genome assembly of a cyprinid fish Onychostoma macrolepis by integration of Nanopore Sequencing, Bionano and Hi-C technology.</title>
        <authorList>
            <person name="Wang D."/>
        </authorList>
    </citation>
    <scope>NUCLEOTIDE SEQUENCE [LARGE SCALE GENOMIC DNA]</scope>
    <source>
        <strain evidence="11">SWU-2019</strain>
        <tissue evidence="11">Muscle</tissue>
    </source>
</reference>
<feature type="transmembrane region" description="Helical" evidence="7">
    <location>
        <begin position="320"/>
        <end position="337"/>
    </location>
</feature>
<evidence type="ECO:0000259" key="9">
    <source>
        <dbReference type="PROSITE" id="PS50221"/>
    </source>
</evidence>
<evidence type="ECO:0000256" key="5">
    <source>
        <dbReference type="ARBA" id="ARBA00023157"/>
    </source>
</evidence>
<dbReference type="Gene3D" id="1.20.1070.10">
    <property type="entry name" value="Rhodopsin 7-helix transmembrane proteins"/>
    <property type="match status" value="1"/>
</dbReference>
<evidence type="ECO:0000256" key="4">
    <source>
        <dbReference type="ARBA" id="ARBA00023136"/>
    </source>
</evidence>
<dbReference type="PROSITE" id="PS50221">
    <property type="entry name" value="GAIN_B"/>
    <property type="match status" value="1"/>
</dbReference>
<keyword evidence="4 7" id="KW-0472">Membrane</keyword>
<evidence type="ECO:0000256" key="3">
    <source>
        <dbReference type="ARBA" id="ARBA00022989"/>
    </source>
</evidence>
<organism evidence="11 12">
    <name type="scientific">Onychostoma macrolepis</name>
    <dbReference type="NCBI Taxonomy" id="369639"/>
    <lineage>
        <taxon>Eukaryota</taxon>
        <taxon>Metazoa</taxon>
        <taxon>Chordata</taxon>
        <taxon>Craniata</taxon>
        <taxon>Vertebrata</taxon>
        <taxon>Euteleostomi</taxon>
        <taxon>Actinopterygii</taxon>
        <taxon>Neopterygii</taxon>
        <taxon>Teleostei</taxon>
        <taxon>Ostariophysi</taxon>
        <taxon>Cypriniformes</taxon>
        <taxon>Cyprinidae</taxon>
        <taxon>Acrossocheilinae</taxon>
        <taxon>Onychostoma</taxon>
    </lineage>
</organism>
<dbReference type="GO" id="GO:0007189">
    <property type="term" value="P:adenylate cyclase-activating G protein-coupled receptor signaling pathway"/>
    <property type="evidence" value="ECO:0007669"/>
    <property type="project" value="TreeGrafter"/>
</dbReference>
<evidence type="ECO:0000256" key="7">
    <source>
        <dbReference type="SAM" id="Phobius"/>
    </source>
</evidence>
<evidence type="ECO:0000256" key="2">
    <source>
        <dbReference type="ARBA" id="ARBA00022692"/>
    </source>
</evidence>
<dbReference type="GO" id="GO:0004930">
    <property type="term" value="F:G protein-coupled receptor activity"/>
    <property type="evidence" value="ECO:0007669"/>
    <property type="project" value="InterPro"/>
</dbReference>
<comment type="caution">
    <text evidence="11">The sequence shown here is derived from an EMBL/GenBank/DDBJ whole genome shotgun (WGS) entry which is preliminary data.</text>
</comment>
<dbReference type="InterPro" id="IPR017981">
    <property type="entry name" value="GPCR_2-like_7TM"/>
</dbReference>
<dbReference type="PRINTS" id="PR00249">
    <property type="entry name" value="GPCRSECRETIN"/>
</dbReference>
<keyword evidence="3 7" id="KW-1133">Transmembrane helix</keyword>
<evidence type="ECO:0000313" key="11">
    <source>
        <dbReference type="EMBL" id="KAF4110634.1"/>
    </source>
</evidence>
<protein>
    <submittedName>
        <fullName evidence="11">Uncharacterized protein</fullName>
    </submittedName>
</protein>
<feature type="signal peptide" evidence="8">
    <location>
        <begin position="1"/>
        <end position="23"/>
    </location>
</feature>
<dbReference type="PANTHER" id="PTHR12011">
    <property type="entry name" value="ADHESION G-PROTEIN COUPLED RECEPTOR"/>
    <property type="match status" value="1"/>
</dbReference>
<feature type="transmembrane region" description="Helical" evidence="7">
    <location>
        <begin position="357"/>
        <end position="378"/>
    </location>
</feature>
<gene>
    <name evidence="11" type="ORF">G5714_007665</name>
</gene>
<name>A0A7J6CUD4_9TELE</name>
<comment type="subcellular location">
    <subcellularLocation>
        <location evidence="1">Membrane</location>
        <topology evidence="1">Multi-pass membrane protein</topology>
    </subcellularLocation>
</comment>
<keyword evidence="2 7" id="KW-0812">Transmembrane</keyword>
<keyword evidence="5" id="KW-1015">Disulfide bond</keyword>
<feature type="domain" description="G-protein coupled receptors family 2 profile 2" evidence="10">
    <location>
        <begin position="284"/>
        <end position="540"/>
    </location>
</feature>
<feature type="region of interest" description="Disordered" evidence="6">
    <location>
        <begin position="28"/>
        <end position="51"/>
    </location>
</feature>
<feature type="transmembrane region" description="Helical" evidence="7">
    <location>
        <begin position="390"/>
        <end position="410"/>
    </location>
</feature>
<dbReference type="EMBL" id="JAAMOB010000007">
    <property type="protein sequence ID" value="KAF4110634.1"/>
    <property type="molecule type" value="Genomic_DNA"/>
</dbReference>
<dbReference type="InterPro" id="IPR000832">
    <property type="entry name" value="GPCR_2_secretin-like"/>
</dbReference>
<dbReference type="InterPro" id="IPR046338">
    <property type="entry name" value="GAIN_dom_sf"/>
</dbReference>
<proteinExistence type="predicted"/>
<sequence>MTRKTVRDMAILLLLIVIHGVDGKTTEVSLQQPSDNSLKQSNSVAGGSREFPHNKEIDHFRAVCVSKDQQSSTKTFPSLTKDCPEMLQSETTLKTYNRAEKEVIHSIMEMTNHSNFEYNFGCMALTVVEMKLTNGFVPITAPKVSSKTRTVQTLIPVEPFQNVSAAEQKVGIVIYNSNQQFNPRNASIMSEVIRVEVIGRDIVNLTNPLKIFFPVNNYTNHSTKSYIYSCQYYDEKGNNTWKTNGCNTTQINDTVVECSCDHMTAFAVLLVDVNNIDGQQWEILSYISYVGCSLSAVFSASSILSFIFNRNARAEVSSSIHVSLSGALLLLNMSFMLNEWAATWTVEEVCVFIAVTIHYSLLCSFTWMAIEALHLYLLLAKVFNIYIKYYMVKLSLIGWGVPAVLVGSLMSVQQLTHPFYGAKYVTLWNSNATNPVCWITEPLVLYGVNLSYFTIVFLFNTTVLITVSRQIFKLKKVDNKHKKIPVKDASTVLGLMCLLGTSWGLVFLGSGYTSYPILYIFCISNTMQGFSIFLWMCQTARPEQQKAAHTKSLSTVDTFTIEKHKEPK</sequence>
<keyword evidence="12" id="KW-1185">Reference proteome</keyword>
<feature type="chain" id="PRO_5029454541" evidence="8">
    <location>
        <begin position="24"/>
        <end position="568"/>
    </location>
</feature>
<feature type="domain" description="GAIN-B" evidence="9">
    <location>
        <begin position="128"/>
        <end position="277"/>
    </location>
</feature>
<dbReference type="AlphaFoldDB" id="A0A7J6CUD4"/>
<accession>A0A7J6CUD4</accession>